<evidence type="ECO:0008006" key="4">
    <source>
        <dbReference type="Google" id="ProtNLM"/>
    </source>
</evidence>
<dbReference type="OrthoDB" id="2586076at2759"/>
<protein>
    <recommendedName>
        <fullName evidence="4">Arrestin-like N-terminal domain-containing protein</fullName>
    </recommendedName>
</protein>
<evidence type="ECO:0000313" key="2">
    <source>
        <dbReference type="EMBL" id="KIP09253.1"/>
    </source>
</evidence>
<sequence length="423" mass="46971">MSLPASHLPRYSEDPDQSELRVMHSEPTGNTAVSTSTRMRCGVYQMEYADVDMGEFPSVLMNPAYGHNGIVEGVITFRKRCSHITQIVVKLKGAVTAMASEYATVAIPSLQNMSLVSRTVNLFSLPDIEDSRTIAAGTQYHFSIPFPTYIDGRTTPLPPSYTAIHPGASTEMSYSLQVDIARKGFFRRHEVRKIPVLYLPKTRPAVPSLIELPPLEHDMTCERVKAVQLTPRWPGTCQAQNLTSQGTEIPTVHAFLPLPRCFPSGDPIPIALRISCPTSPAVTKLYTYDFEVQLIKKRKVYIGPKGQLNLRETLLGTAIVDQRICPNSNRTDCCIMLRLIAGAMGKESSWDVEGVIEVQYCIRFIVRPPRDTPHLPAFRHDELIQLTTDPYETYETEFLTGTLNAPAMGLATLRLSPAGLHSA</sequence>
<dbReference type="AlphaFoldDB" id="A0A0C3PQA9"/>
<proteinExistence type="predicted"/>
<feature type="region of interest" description="Disordered" evidence="1">
    <location>
        <begin position="1"/>
        <end position="34"/>
    </location>
</feature>
<keyword evidence="3" id="KW-1185">Reference proteome</keyword>
<dbReference type="HOGENOM" id="CLU_052546_0_0_1"/>
<name>A0A0C3PQA9_PHLG1</name>
<gene>
    <name evidence="2" type="ORF">PHLGIDRAFT_126415</name>
</gene>
<dbReference type="STRING" id="745531.A0A0C3PQA9"/>
<evidence type="ECO:0000256" key="1">
    <source>
        <dbReference type="SAM" id="MobiDB-lite"/>
    </source>
</evidence>
<feature type="compositionally biased region" description="Basic and acidic residues" evidence="1">
    <location>
        <begin position="10"/>
        <end position="24"/>
    </location>
</feature>
<dbReference type="EMBL" id="KN840468">
    <property type="protein sequence ID" value="KIP09253.1"/>
    <property type="molecule type" value="Genomic_DNA"/>
</dbReference>
<organism evidence="2 3">
    <name type="scientific">Phlebiopsis gigantea (strain 11061_1 CR5-6)</name>
    <name type="common">White-rot fungus</name>
    <name type="synonym">Peniophora gigantea</name>
    <dbReference type="NCBI Taxonomy" id="745531"/>
    <lineage>
        <taxon>Eukaryota</taxon>
        <taxon>Fungi</taxon>
        <taxon>Dikarya</taxon>
        <taxon>Basidiomycota</taxon>
        <taxon>Agaricomycotina</taxon>
        <taxon>Agaricomycetes</taxon>
        <taxon>Polyporales</taxon>
        <taxon>Phanerochaetaceae</taxon>
        <taxon>Phlebiopsis</taxon>
    </lineage>
</organism>
<dbReference type="Proteomes" id="UP000053257">
    <property type="component" value="Unassembled WGS sequence"/>
</dbReference>
<accession>A0A0C3PQA9</accession>
<reference evidence="2 3" key="1">
    <citation type="journal article" date="2014" name="PLoS Genet.">
        <title>Analysis of the Phlebiopsis gigantea genome, transcriptome and secretome provides insight into its pioneer colonization strategies of wood.</title>
        <authorList>
            <person name="Hori C."/>
            <person name="Ishida T."/>
            <person name="Igarashi K."/>
            <person name="Samejima M."/>
            <person name="Suzuki H."/>
            <person name="Master E."/>
            <person name="Ferreira P."/>
            <person name="Ruiz-Duenas F.J."/>
            <person name="Held B."/>
            <person name="Canessa P."/>
            <person name="Larrondo L.F."/>
            <person name="Schmoll M."/>
            <person name="Druzhinina I.S."/>
            <person name="Kubicek C.P."/>
            <person name="Gaskell J.A."/>
            <person name="Kersten P."/>
            <person name="St John F."/>
            <person name="Glasner J."/>
            <person name="Sabat G."/>
            <person name="Splinter BonDurant S."/>
            <person name="Syed K."/>
            <person name="Yadav J."/>
            <person name="Mgbeahuruike A.C."/>
            <person name="Kovalchuk A."/>
            <person name="Asiegbu F.O."/>
            <person name="Lackner G."/>
            <person name="Hoffmeister D."/>
            <person name="Rencoret J."/>
            <person name="Gutierrez A."/>
            <person name="Sun H."/>
            <person name="Lindquist E."/>
            <person name="Barry K."/>
            <person name="Riley R."/>
            <person name="Grigoriev I.V."/>
            <person name="Henrissat B."/>
            <person name="Kues U."/>
            <person name="Berka R.M."/>
            <person name="Martinez A.T."/>
            <person name="Covert S.F."/>
            <person name="Blanchette R.A."/>
            <person name="Cullen D."/>
        </authorList>
    </citation>
    <scope>NUCLEOTIDE SEQUENCE [LARGE SCALE GENOMIC DNA]</scope>
    <source>
        <strain evidence="2 3">11061_1 CR5-6</strain>
    </source>
</reference>
<evidence type="ECO:0000313" key="3">
    <source>
        <dbReference type="Proteomes" id="UP000053257"/>
    </source>
</evidence>